<accession>A0ABX8F9Y8</accession>
<reference evidence="1 2" key="1">
    <citation type="submission" date="2021-03" db="EMBL/GenBank/DDBJ databases">
        <title>The first data on the complete genome of the tetrodotoxin-producing bacterium.</title>
        <authorList>
            <person name="Melnikova D.I."/>
            <person name="Nijland R."/>
            <person name="Magarlamov T.Y."/>
        </authorList>
    </citation>
    <scope>NUCLEOTIDE SEQUENCE [LARGE SCALE GENOMIC DNA]</scope>
    <source>
        <strain evidence="1 2">1839</strain>
    </source>
</reference>
<dbReference type="InterPro" id="IPR022555">
    <property type="entry name" value="DUF2577"/>
</dbReference>
<dbReference type="RefSeq" id="WP_214475713.1">
    <property type="nucleotide sequence ID" value="NZ_CP071709.1"/>
</dbReference>
<dbReference type="EMBL" id="CP071709">
    <property type="protein sequence ID" value="QVY60925.1"/>
    <property type="molecule type" value="Genomic_DNA"/>
</dbReference>
<gene>
    <name evidence="1" type="ORF">J1899_18425</name>
</gene>
<organism evidence="1 2">
    <name type="scientific">Cytobacillus gottheilii</name>
    <dbReference type="NCBI Taxonomy" id="859144"/>
    <lineage>
        <taxon>Bacteria</taxon>
        <taxon>Bacillati</taxon>
        <taxon>Bacillota</taxon>
        <taxon>Bacilli</taxon>
        <taxon>Bacillales</taxon>
        <taxon>Bacillaceae</taxon>
        <taxon>Cytobacillus</taxon>
    </lineage>
</organism>
<evidence type="ECO:0000313" key="1">
    <source>
        <dbReference type="EMBL" id="QVY60925.1"/>
    </source>
</evidence>
<dbReference type="Proteomes" id="UP000679247">
    <property type="component" value="Chromosome"/>
</dbReference>
<protein>
    <submittedName>
        <fullName evidence="1">DUF2577 domain-containing protein</fullName>
    </submittedName>
</protein>
<proteinExistence type="predicted"/>
<name>A0ABX8F9Y8_9BACI</name>
<keyword evidence="2" id="KW-1185">Reference proteome</keyword>
<dbReference type="Pfam" id="PF10844">
    <property type="entry name" value="DUF2577"/>
    <property type="match status" value="1"/>
</dbReference>
<sequence length="104" mass="11666">MPSLVEMIQKISKRAVEESQPVAIVYGTVTGTDPLRINIEQKLTLEIAHLVLTNNVQDHMVEMSIEGGIKRNYTVYNKLQEGDTVILLRQQGGQKYIVLDKAVT</sequence>
<evidence type="ECO:0000313" key="2">
    <source>
        <dbReference type="Proteomes" id="UP000679247"/>
    </source>
</evidence>